<accession>A0A409WKU7</accession>
<comment type="caution">
    <text evidence="1">The sequence shown here is derived from an EMBL/GenBank/DDBJ whole genome shotgun (WGS) entry which is preliminary data.</text>
</comment>
<dbReference type="InParanoid" id="A0A409WKU7"/>
<sequence length="304" mass="33902">MYNNLHSDRPFLVPPGYVYKSAGMDRPQELGSMPYVPLFKMNSNRSRNVNECPSFLDVADLENILSNYRRWQLTSGYLSYMQFSFVEDAFVRLEASATTSTTLFYLLITTSAPEAIPTLYDELFSDMARVSWTLLHFRRIYQISRTRYFSRTRLSLQWLKLRKQRACLQPSLGRSLIDECDSSSGIPLSELGLNLLSFESLQSLEILPALPKIKSIPLPFEVEDAVVCLGGQLEYMSAQSTLFQCSYLDLDPGSSSIQSQTSLPASLDNSCSLARGFKGCTLGSLASIDGAAHTELSTVASISP</sequence>
<organism evidence="1 2">
    <name type="scientific">Psilocybe cyanescens</name>
    <dbReference type="NCBI Taxonomy" id="93625"/>
    <lineage>
        <taxon>Eukaryota</taxon>
        <taxon>Fungi</taxon>
        <taxon>Dikarya</taxon>
        <taxon>Basidiomycota</taxon>
        <taxon>Agaricomycotina</taxon>
        <taxon>Agaricomycetes</taxon>
        <taxon>Agaricomycetidae</taxon>
        <taxon>Agaricales</taxon>
        <taxon>Agaricineae</taxon>
        <taxon>Strophariaceae</taxon>
        <taxon>Psilocybe</taxon>
    </lineage>
</organism>
<name>A0A409WKU7_PSICY</name>
<dbReference type="Proteomes" id="UP000283269">
    <property type="component" value="Unassembled WGS sequence"/>
</dbReference>
<dbReference type="EMBL" id="NHYD01003391">
    <property type="protein sequence ID" value="PPQ79148.1"/>
    <property type="molecule type" value="Genomic_DNA"/>
</dbReference>
<proteinExistence type="predicted"/>
<evidence type="ECO:0000313" key="1">
    <source>
        <dbReference type="EMBL" id="PPQ79148.1"/>
    </source>
</evidence>
<gene>
    <name evidence="1" type="ORF">CVT25_002881</name>
</gene>
<reference evidence="1 2" key="1">
    <citation type="journal article" date="2018" name="Evol. Lett.">
        <title>Horizontal gene cluster transfer increased hallucinogenic mushroom diversity.</title>
        <authorList>
            <person name="Reynolds H.T."/>
            <person name="Vijayakumar V."/>
            <person name="Gluck-Thaler E."/>
            <person name="Korotkin H.B."/>
            <person name="Matheny P.B."/>
            <person name="Slot J.C."/>
        </authorList>
    </citation>
    <scope>NUCLEOTIDE SEQUENCE [LARGE SCALE GENOMIC DNA]</scope>
    <source>
        <strain evidence="1 2">2631</strain>
    </source>
</reference>
<dbReference type="AlphaFoldDB" id="A0A409WKU7"/>
<evidence type="ECO:0000313" key="2">
    <source>
        <dbReference type="Proteomes" id="UP000283269"/>
    </source>
</evidence>
<keyword evidence="2" id="KW-1185">Reference proteome</keyword>
<protein>
    <submittedName>
        <fullName evidence="1">Uncharacterized protein</fullName>
    </submittedName>
</protein>